<dbReference type="EMBL" id="PFWL01000174">
    <property type="protein sequence ID" value="PJA55294.1"/>
    <property type="molecule type" value="Genomic_DNA"/>
</dbReference>
<protein>
    <recommendedName>
        <fullName evidence="3">Toxin YoeB</fullName>
    </recommendedName>
</protein>
<evidence type="ECO:0008006" key="3">
    <source>
        <dbReference type="Google" id="ProtNLM"/>
    </source>
</evidence>
<proteinExistence type="predicted"/>
<dbReference type="SUPFAM" id="SSF143011">
    <property type="entry name" value="RelE-like"/>
    <property type="match status" value="1"/>
</dbReference>
<name>A0A2M7XX39_9BACT</name>
<evidence type="ECO:0000313" key="1">
    <source>
        <dbReference type="EMBL" id="PJA55294.1"/>
    </source>
</evidence>
<accession>A0A2M7XX39</accession>
<evidence type="ECO:0000313" key="2">
    <source>
        <dbReference type="Proteomes" id="UP000229647"/>
    </source>
</evidence>
<comment type="caution">
    <text evidence="1">The sequence shown here is derived from an EMBL/GenBank/DDBJ whole genome shotgun (WGS) entry which is preliminary data.</text>
</comment>
<dbReference type="InterPro" id="IPR035093">
    <property type="entry name" value="RelE/ParE_toxin_dom_sf"/>
</dbReference>
<dbReference type="AlphaFoldDB" id="A0A2M7XX39"/>
<sequence length="92" mass="10915">MTILVHKNMLQILPYSKIVLKKIKAFGLEKKFKKQMALFSQDSRHPSLHTELLLPKEYGIYSFRVDQKYRALFIFSKEKNAVEILNITSHYQ</sequence>
<dbReference type="Proteomes" id="UP000229647">
    <property type="component" value="Unassembled WGS sequence"/>
</dbReference>
<organism evidence="1 2">
    <name type="scientific">Candidatus Roizmanbacteria bacterium CG_4_9_14_3_um_filter_33_18</name>
    <dbReference type="NCBI Taxonomy" id="1974841"/>
    <lineage>
        <taxon>Bacteria</taxon>
        <taxon>Candidatus Roizmaniibacteriota</taxon>
    </lineage>
</organism>
<gene>
    <name evidence="1" type="ORF">CO165_04325</name>
</gene>
<reference evidence="2" key="1">
    <citation type="submission" date="2017-09" db="EMBL/GenBank/DDBJ databases">
        <title>Depth-based differentiation of microbial function through sediment-hosted aquifers and enrichment of novel symbionts in the deep terrestrial subsurface.</title>
        <authorList>
            <person name="Probst A.J."/>
            <person name="Ladd B."/>
            <person name="Jarett J.K."/>
            <person name="Geller-Mcgrath D.E."/>
            <person name="Sieber C.M.K."/>
            <person name="Emerson J.B."/>
            <person name="Anantharaman K."/>
            <person name="Thomas B.C."/>
            <person name="Malmstrom R."/>
            <person name="Stieglmeier M."/>
            <person name="Klingl A."/>
            <person name="Woyke T."/>
            <person name="Ryan C.M."/>
            <person name="Banfield J.F."/>
        </authorList>
    </citation>
    <scope>NUCLEOTIDE SEQUENCE [LARGE SCALE GENOMIC DNA]</scope>
</reference>